<feature type="signal peptide" evidence="1">
    <location>
        <begin position="1"/>
        <end position="21"/>
    </location>
</feature>
<dbReference type="Pfam" id="PF00494">
    <property type="entry name" value="SQS_PSY"/>
    <property type="match status" value="1"/>
</dbReference>
<sequence>MTPRPLTPPATVFAWSATAFGAAPAALFALDAALADVVRSTRTPMVGQMRLTWWHDALHALDAAAAPAQPVLRALAAHVVPRVPGAVLARMIEGWDVLIEEERLDAAALERFAEGRGARLFAALATVLQAADDPAIGAAGRGWALADLASHVEAGADAIAAEARRSLAEAEIMRWRGAARPIGALARDAALALAGKGESGGPRRAAGVLRRVVTGR</sequence>
<dbReference type="InterPro" id="IPR008949">
    <property type="entry name" value="Isoprenoid_synthase_dom_sf"/>
</dbReference>
<comment type="caution">
    <text evidence="2">The sequence shown here is derived from an EMBL/GenBank/DDBJ whole genome shotgun (WGS) entry which is preliminary data.</text>
</comment>
<dbReference type="RefSeq" id="WP_168134565.1">
    <property type="nucleotide sequence ID" value="NZ_JAAVJH010000005.1"/>
</dbReference>
<proteinExistence type="predicted"/>
<dbReference type="Proteomes" id="UP000732399">
    <property type="component" value="Unassembled WGS sequence"/>
</dbReference>
<accession>A0ABX1CRV5</accession>
<name>A0ABX1CRV5_9SPHN</name>
<gene>
    <name evidence="2" type="ORF">HBH26_10635</name>
</gene>
<evidence type="ECO:0000313" key="3">
    <source>
        <dbReference type="Proteomes" id="UP000732399"/>
    </source>
</evidence>
<keyword evidence="3" id="KW-1185">Reference proteome</keyword>
<dbReference type="InterPro" id="IPR002060">
    <property type="entry name" value="Squ/phyt_synthse"/>
</dbReference>
<evidence type="ECO:0000256" key="1">
    <source>
        <dbReference type="SAM" id="SignalP"/>
    </source>
</evidence>
<keyword evidence="1" id="KW-0732">Signal</keyword>
<dbReference type="SUPFAM" id="SSF48576">
    <property type="entry name" value="Terpenoid synthases"/>
    <property type="match status" value="1"/>
</dbReference>
<protein>
    <submittedName>
        <fullName evidence="2">Squalene/phytoene synthase family protein</fullName>
    </submittedName>
</protein>
<feature type="chain" id="PRO_5045696579" evidence="1">
    <location>
        <begin position="22"/>
        <end position="216"/>
    </location>
</feature>
<evidence type="ECO:0000313" key="2">
    <source>
        <dbReference type="EMBL" id="NJR79045.1"/>
    </source>
</evidence>
<dbReference type="EMBL" id="JAAVJH010000005">
    <property type="protein sequence ID" value="NJR79045.1"/>
    <property type="molecule type" value="Genomic_DNA"/>
</dbReference>
<reference evidence="2 3" key="1">
    <citation type="submission" date="2020-03" db="EMBL/GenBank/DDBJ databases">
        <authorList>
            <person name="Wang L."/>
            <person name="He N."/>
            <person name="Li Y."/>
            <person name="Fang Y."/>
            <person name="Zhang F."/>
        </authorList>
    </citation>
    <scope>NUCLEOTIDE SEQUENCE [LARGE SCALE GENOMIC DNA]</scope>
    <source>
        <strain evidence="2 3">36D10-4-7</strain>
    </source>
</reference>
<organism evidence="2 3">
    <name type="scientific">Sphingomonas corticis</name>
    <dbReference type="NCBI Taxonomy" id="2722791"/>
    <lineage>
        <taxon>Bacteria</taxon>
        <taxon>Pseudomonadati</taxon>
        <taxon>Pseudomonadota</taxon>
        <taxon>Alphaproteobacteria</taxon>
        <taxon>Sphingomonadales</taxon>
        <taxon>Sphingomonadaceae</taxon>
        <taxon>Sphingomonas</taxon>
    </lineage>
</organism>